<feature type="compositionally biased region" description="Basic and acidic residues" evidence="1">
    <location>
        <begin position="77"/>
        <end position="109"/>
    </location>
</feature>
<evidence type="ECO:0000313" key="2">
    <source>
        <dbReference type="EMBL" id="CAJ2500728.1"/>
    </source>
</evidence>
<keyword evidence="3" id="KW-1185">Reference proteome</keyword>
<evidence type="ECO:0000256" key="1">
    <source>
        <dbReference type="SAM" id="MobiDB-lite"/>
    </source>
</evidence>
<dbReference type="AlphaFoldDB" id="A0AAI8V9E7"/>
<dbReference type="Proteomes" id="UP001295740">
    <property type="component" value="Unassembled WGS sequence"/>
</dbReference>
<dbReference type="EMBL" id="CAUWAG010000003">
    <property type="protein sequence ID" value="CAJ2500728.1"/>
    <property type="molecule type" value="Genomic_DNA"/>
</dbReference>
<feature type="region of interest" description="Disordered" evidence="1">
    <location>
        <begin position="29"/>
        <end position="54"/>
    </location>
</feature>
<feature type="compositionally biased region" description="Low complexity" evidence="1">
    <location>
        <begin position="294"/>
        <end position="306"/>
    </location>
</feature>
<protein>
    <submittedName>
        <fullName evidence="2">Uu.00g035810.m01.CDS01</fullName>
    </submittedName>
</protein>
<name>A0AAI8V9E7_9PEZI</name>
<feature type="compositionally biased region" description="Polar residues" evidence="1">
    <location>
        <begin position="29"/>
        <end position="41"/>
    </location>
</feature>
<feature type="compositionally biased region" description="Low complexity" evidence="1">
    <location>
        <begin position="417"/>
        <end position="429"/>
    </location>
</feature>
<feature type="region of interest" description="Disordered" evidence="1">
    <location>
        <begin position="288"/>
        <end position="484"/>
    </location>
</feature>
<feature type="compositionally biased region" description="Basic and acidic residues" evidence="1">
    <location>
        <begin position="448"/>
        <end position="457"/>
    </location>
</feature>
<feature type="compositionally biased region" description="Basic and acidic residues" evidence="1">
    <location>
        <begin position="472"/>
        <end position="484"/>
    </location>
</feature>
<feature type="region of interest" description="Disordered" evidence="1">
    <location>
        <begin position="68"/>
        <end position="144"/>
    </location>
</feature>
<reference evidence="2" key="1">
    <citation type="submission" date="2023-10" db="EMBL/GenBank/DDBJ databases">
        <authorList>
            <person name="Hackl T."/>
        </authorList>
    </citation>
    <scope>NUCLEOTIDE SEQUENCE</scope>
</reference>
<accession>A0AAI8V9E7</accession>
<proteinExistence type="predicted"/>
<sequence length="484" mass="53814">MSSVIETKTWTTQHGHGLLSFTREGGTLHTSVTPEVSTPGNIQDAIPPRDPLDAPRYMAIPEVIDLEMSDPEPPELPEQRGNENRHASRSDSDEEPLCRKRVEKRKAEAHTSIPIPPSKRAKPNSIVAEASTPPGGGPKEDSRGLRTLTKQDVEGKDHVFEFPPNAGLYWVTRCRLCPDKHFKVCPLTQMQNFKVHAQSSERHKNVVFDAQSVIDNDLVLVTGANLAWARKSNELLGWGLDPRKENPKGYQIPEYIARLLKARRCTLAKKKFRPLKPKPAVYDWRRQPADHRPQTQQPPSLPPSHSIDCTTFQTRQSHHSPPPEKHGPSTCAWLGTPWLGTPHSTASPLPVEQQKRPTDQSLPPFRDLRHGDTIHAPPVMAAPPSTRQQRTPSLEYGGSGSSLGPSPREETPRWSVPEPRSQPQAQPQPRHWGSGPTHTGWSVGAAPELKDAAETRRSASPGPWINIDADEDAVRKFEPPDSDE</sequence>
<comment type="caution">
    <text evidence="2">The sequence shown here is derived from an EMBL/GenBank/DDBJ whole genome shotgun (WGS) entry which is preliminary data.</text>
</comment>
<evidence type="ECO:0000313" key="3">
    <source>
        <dbReference type="Proteomes" id="UP001295740"/>
    </source>
</evidence>
<organism evidence="2 3">
    <name type="scientific">Anthostomella pinea</name>
    <dbReference type="NCBI Taxonomy" id="933095"/>
    <lineage>
        <taxon>Eukaryota</taxon>
        <taxon>Fungi</taxon>
        <taxon>Dikarya</taxon>
        <taxon>Ascomycota</taxon>
        <taxon>Pezizomycotina</taxon>
        <taxon>Sordariomycetes</taxon>
        <taxon>Xylariomycetidae</taxon>
        <taxon>Xylariales</taxon>
        <taxon>Xylariaceae</taxon>
        <taxon>Anthostomella</taxon>
    </lineage>
</organism>
<gene>
    <name evidence="2" type="ORF">KHLLAP_LOCUS1196</name>
</gene>